<sequence length="326" mass="35694">MSTRIVLEEIEAKTKKREKAEVKSANALFYIFYRISKSIGIQRFLEESFKGLEKYILGSRLQVSFPVYVATMALLPLAIAPLISAFVFVTTFYVLYMPPLLSIGLTIISFVVGYAIVFMLLYVVPVAMFSSRSPVLEKSLVVLYAYLAALGVSGASYVEALRKLWEKSESLGAEPELAEVITRIYLLGEDVVDVLKDVAERAPNREFANFLRGLANVIESGAGLDKFAEVGFESSMAIMQAKMKEAMGALEIMSEMYVTGSSVMPILGLSFAVVLATMGPSAKMFGLTLPMKPATLAGLMSFFGIPLISIFAILMVDGTLSKIRGW</sequence>
<dbReference type="PANTHER" id="PTHR35402:SF2">
    <property type="entry name" value="FLAGELLA ACCESSORY PROTEIN J"/>
    <property type="match status" value="1"/>
</dbReference>
<dbReference type="KEGG" id="iis:EYM_02015"/>
<reference evidence="8 9" key="1">
    <citation type="submission" date="2013-11" db="EMBL/GenBank/DDBJ databases">
        <title>Comparative genomics of Ignicoccus.</title>
        <authorList>
            <person name="Podar M."/>
        </authorList>
    </citation>
    <scope>NUCLEOTIDE SEQUENCE [LARGE SCALE GENOMIC DNA]</scope>
    <source>
        <strain evidence="8 9">DSM 13165</strain>
    </source>
</reference>
<gene>
    <name evidence="8" type="ORF">EYM_02015</name>
</gene>
<dbReference type="STRING" id="940295.EYM_02015"/>
<dbReference type="Pfam" id="PF00482">
    <property type="entry name" value="T2SSF"/>
    <property type="match status" value="1"/>
</dbReference>
<name>A0A0U3ECU7_9CREN</name>
<keyword evidence="3 6" id="KW-0812">Transmembrane</keyword>
<feature type="transmembrane region" description="Helical" evidence="6">
    <location>
        <begin position="103"/>
        <end position="128"/>
    </location>
</feature>
<evidence type="ECO:0000256" key="3">
    <source>
        <dbReference type="ARBA" id="ARBA00022692"/>
    </source>
</evidence>
<dbReference type="InterPro" id="IPR018076">
    <property type="entry name" value="T2SS_GspF_dom"/>
</dbReference>
<evidence type="ECO:0000313" key="8">
    <source>
        <dbReference type="EMBL" id="ALU12275.1"/>
    </source>
</evidence>
<dbReference type="EMBL" id="CP006867">
    <property type="protein sequence ID" value="ALU12275.1"/>
    <property type="molecule type" value="Genomic_DNA"/>
</dbReference>
<evidence type="ECO:0000256" key="2">
    <source>
        <dbReference type="ARBA" id="ARBA00022475"/>
    </source>
</evidence>
<evidence type="ECO:0000256" key="5">
    <source>
        <dbReference type="ARBA" id="ARBA00023136"/>
    </source>
</evidence>
<keyword evidence="5 6" id="KW-0472">Membrane</keyword>
<keyword evidence="2" id="KW-1003">Cell membrane</keyword>
<evidence type="ECO:0000256" key="1">
    <source>
        <dbReference type="ARBA" id="ARBA00004651"/>
    </source>
</evidence>
<protein>
    <recommendedName>
        <fullName evidence="7">Type II secretion system protein GspF domain-containing protein</fullName>
    </recommendedName>
</protein>
<dbReference type="PANTHER" id="PTHR35402">
    <property type="entry name" value="INTEGRAL MEMBRANE PROTEIN-RELATED"/>
    <property type="match status" value="1"/>
</dbReference>
<dbReference type="Proteomes" id="UP000060778">
    <property type="component" value="Chromosome"/>
</dbReference>
<evidence type="ECO:0000313" key="9">
    <source>
        <dbReference type="Proteomes" id="UP000060778"/>
    </source>
</evidence>
<feature type="domain" description="Type II secretion system protein GspF" evidence="7">
    <location>
        <begin position="145"/>
        <end position="268"/>
    </location>
</feature>
<dbReference type="GeneID" id="30679805"/>
<keyword evidence="9" id="KW-1185">Reference proteome</keyword>
<evidence type="ECO:0000259" key="7">
    <source>
        <dbReference type="Pfam" id="PF00482"/>
    </source>
</evidence>
<feature type="transmembrane region" description="Helical" evidence="6">
    <location>
        <begin position="296"/>
        <end position="316"/>
    </location>
</feature>
<dbReference type="AlphaFoldDB" id="A0A0U3ECU7"/>
<evidence type="ECO:0000256" key="6">
    <source>
        <dbReference type="SAM" id="Phobius"/>
    </source>
</evidence>
<feature type="transmembrane region" description="Helical" evidence="6">
    <location>
        <begin position="140"/>
        <end position="158"/>
    </location>
</feature>
<organism evidence="8 9">
    <name type="scientific">Ignicoccus islandicus DSM 13165</name>
    <dbReference type="NCBI Taxonomy" id="940295"/>
    <lineage>
        <taxon>Archaea</taxon>
        <taxon>Thermoproteota</taxon>
        <taxon>Thermoprotei</taxon>
        <taxon>Desulfurococcales</taxon>
        <taxon>Desulfurococcaceae</taxon>
        <taxon>Ignicoccus</taxon>
    </lineage>
</organism>
<comment type="subcellular location">
    <subcellularLocation>
        <location evidence="1">Cell membrane</location>
        <topology evidence="1">Multi-pass membrane protein</topology>
    </subcellularLocation>
</comment>
<dbReference type="RefSeq" id="WP_075049429.1">
    <property type="nucleotide sequence ID" value="NZ_CP006867.1"/>
</dbReference>
<accession>A0A0U3ECU7</accession>
<proteinExistence type="predicted"/>
<dbReference type="InterPro" id="IPR056569">
    <property type="entry name" value="ArlJ-like"/>
</dbReference>
<keyword evidence="4 6" id="KW-1133">Transmembrane helix</keyword>
<feature type="transmembrane region" description="Helical" evidence="6">
    <location>
        <begin position="256"/>
        <end position="276"/>
    </location>
</feature>
<feature type="transmembrane region" description="Helical" evidence="6">
    <location>
        <begin position="67"/>
        <end position="96"/>
    </location>
</feature>
<evidence type="ECO:0000256" key="4">
    <source>
        <dbReference type="ARBA" id="ARBA00022989"/>
    </source>
</evidence>
<dbReference type="GO" id="GO:0005886">
    <property type="term" value="C:plasma membrane"/>
    <property type="evidence" value="ECO:0007669"/>
    <property type="project" value="UniProtKB-SubCell"/>
</dbReference>
<dbReference type="OrthoDB" id="378262at2157"/>